<dbReference type="EMBL" id="JBHPON010000002">
    <property type="protein sequence ID" value="MFC6036416.1"/>
    <property type="molecule type" value="Genomic_DNA"/>
</dbReference>
<evidence type="ECO:0000313" key="3">
    <source>
        <dbReference type="Proteomes" id="UP001596116"/>
    </source>
</evidence>
<feature type="transmembrane region" description="Helical" evidence="1">
    <location>
        <begin position="16"/>
        <end position="39"/>
    </location>
</feature>
<gene>
    <name evidence="2" type="ORF">ACFMB1_12745</name>
</gene>
<organism evidence="2 3">
    <name type="scientific">Hyphococcus aureus</name>
    <dbReference type="NCBI Taxonomy" id="2666033"/>
    <lineage>
        <taxon>Bacteria</taxon>
        <taxon>Pseudomonadati</taxon>
        <taxon>Pseudomonadota</taxon>
        <taxon>Alphaproteobacteria</taxon>
        <taxon>Parvularculales</taxon>
        <taxon>Parvularculaceae</taxon>
        <taxon>Hyphococcus</taxon>
    </lineage>
</organism>
<keyword evidence="1" id="KW-1133">Transmembrane helix</keyword>
<evidence type="ECO:0000313" key="2">
    <source>
        <dbReference type="EMBL" id="MFC6036416.1"/>
    </source>
</evidence>
<evidence type="ECO:0000256" key="1">
    <source>
        <dbReference type="SAM" id="Phobius"/>
    </source>
</evidence>
<dbReference type="Proteomes" id="UP001596116">
    <property type="component" value="Unassembled WGS sequence"/>
</dbReference>
<dbReference type="RefSeq" id="WP_379882353.1">
    <property type="nucleotide sequence ID" value="NZ_JBHPON010000002.1"/>
</dbReference>
<keyword evidence="1" id="KW-0472">Membrane</keyword>
<dbReference type="Pfam" id="PF05751">
    <property type="entry name" value="FixH"/>
    <property type="match status" value="1"/>
</dbReference>
<keyword evidence="1" id="KW-0812">Transmembrane</keyword>
<name>A0ABW1KZ70_9PROT</name>
<accession>A0ABW1KZ70</accession>
<reference evidence="2 3" key="1">
    <citation type="submission" date="2024-09" db="EMBL/GenBank/DDBJ databases">
        <authorList>
            <person name="Zhang Z.-H."/>
        </authorList>
    </citation>
    <scope>NUCLEOTIDE SEQUENCE [LARGE SCALE GENOMIC DNA]</scope>
    <source>
        <strain evidence="2 3">HHTR114</strain>
    </source>
</reference>
<comment type="caution">
    <text evidence="2">The sequence shown here is derived from an EMBL/GenBank/DDBJ whole genome shotgun (WGS) entry which is preliminary data.</text>
</comment>
<dbReference type="InterPro" id="IPR008620">
    <property type="entry name" value="FixH"/>
</dbReference>
<proteinExistence type="predicted"/>
<keyword evidence="3" id="KW-1185">Reference proteome</keyword>
<sequence>MADHDSIKGKLTGRHVLLMVVAFFGVMLAANVIFIRAAVRTFPGVSEEKSYFQGLHYNDALAERAVQSRLGWTAEVTEVVREGETGQIVIYMAKDDTALTSLALTGVLKRPAHSDNDQSLAFNSLGEGLYKAEVAAFGAGAWDMALRAENSLGETFDIEARIIAP</sequence>
<protein>
    <submittedName>
        <fullName evidence="2">FixH family protein</fullName>
    </submittedName>
</protein>